<organism evidence="5 6">
    <name type="scientific">Candidatus Magasanikbacteria bacterium RIFOXYB1_FULL_40_15</name>
    <dbReference type="NCBI Taxonomy" id="1798697"/>
    <lineage>
        <taxon>Bacteria</taxon>
        <taxon>Candidatus Magasanikiibacteriota</taxon>
    </lineage>
</organism>
<dbReference type="Pfam" id="PF18915">
    <property type="entry name" value="DUF5667"/>
    <property type="match status" value="1"/>
</dbReference>
<feature type="coiled-coil region" evidence="1">
    <location>
        <begin position="108"/>
        <end position="156"/>
    </location>
</feature>
<dbReference type="Proteomes" id="UP000176300">
    <property type="component" value="Unassembled WGS sequence"/>
</dbReference>
<feature type="compositionally biased region" description="Basic and acidic residues" evidence="2">
    <location>
        <begin position="374"/>
        <end position="384"/>
    </location>
</feature>
<gene>
    <name evidence="5" type="ORF">A2373_00180</name>
</gene>
<protein>
    <recommendedName>
        <fullName evidence="4">DUF5667 domain-containing protein</fullName>
    </recommendedName>
</protein>
<keyword evidence="3" id="KW-0812">Transmembrane</keyword>
<evidence type="ECO:0000256" key="2">
    <source>
        <dbReference type="SAM" id="MobiDB-lite"/>
    </source>
</evidence>
<evidence type="ECO:0000313" key="5">
    <source>
        <dbReference type="EMBL" id="OGH83001.1"/>
    </source>
</evidence>
<dbReference type="InterPro" id="IPR043725">
    <property type="entry name" value="DUF5667"/>
</dbReference>
<dbReference type="EMBL" id="MFQS01000024">
    <property type="protein sequence ID" value="OGH83001.1"/>
    <property type="molecule type" value="Genomic_DNA"/>
</dbReference>
<proteinExistence type="predicted"/>
<accession>A0A1F6NGM2</accession>
<keyword evidence="1" id="KW-0175">Coiled coil</keyword>
<keyword evidence="3" id="KW-0472">Membrane</keyword>
<evidence type="ECO:0000256" key="3">
    <source>
        <dbReference type="SAM" id="Phobius"/>
    </source>
</evidence>
<comment type="caution">
    <text evidence="5">The sequence shown here is derived from an EMBL/GenBank/DDBJ whole genome shotgun (WGS) entry which is preliminary data.</text>
</comment>
<keyword evidence="3" id="KW-1133">Transmembrane helix</keyword>
<name>A0A1F6NGM2_9BACT</name>
<evidence type="ECO:0000256" key="1">
    <source>
        <dbReference type="SAM" id="Coils"/>
    </source>
</evidence>
<feature type="region of interest" description="Disordered" evidence="2">
    <location>
        <begin position="343"/>
        <end position="390"/>
    </location>
</feature>
<dbReference type="AlphaFoldDB" id="A0A1F6NGM2"/>
<feature type="transmembrane region" description="Helical" evidence="3">
    <location>
        <begin position="52"/>
        <end position="72"/>
    </location>
</feature>
<reference evidence="5 6" key="1">
    <citation type="journal article" date="2016" name="Nat. Commun.">
        <title>Thousands of microbial genomes shed light on interconnected biogeochemical processes in an aquifer system.</title>
        <authorList>
            <person name="Anantharaman K."/>
            <person name="Brown C.T."/>
            <person name="Hug L.A."/>
            <person name="Sharon I."/>
            <person name="Castelle C.J."/>
            <person name="Probst A.J."/>
            <person name="Thomas B.C."/>
            <person name="Singh A."/>
            <person name="Wilkins M.J."/>
            <person name="Karaoz U."/>
            <person name="Brodie E.L."/>
            <person name="Williams K.H."/>
            <person name="Hubbard S.S."/>
            <person name="Banfield J.F."/>
        </authorList>
    </citation>
    <scope>NUCLEOTIDE SEQUENCE [LARGE SCALE GENOMIC DNA]</scope>
</reference>
<evidence type="ECO:0000259" key="4">
    <source>
        <dbReference type="Pfam" id="PF18915"/>
    </source>
</evidence>
<feature type="compositionally biased region" description="Acidic residues" evidence="2">
    <location>
        <begin position="353"/>
        <end position="373"/>
    </location>
</feature>
<feature type="domain" description="DUF5667" evidence="4">
    <location>
        <begin position="76"/>
        <end position="164"/>
    </location>
</feature>
<evidence type="ECO:0000313" key="6">
    <source>
        <dbReference type="Proteomes" id="UP000176300"/>
    </source>
</evidence>
<sequence>MRTELKKLRKIKLKAKEKSAIRDFLHVRIADDVRHISYNPFIYFNLSNHRTMLATIIAAILLLTGGGTSMAAEMSVPGDFLYPIKTEVNERVVEVFKRNEEKRADWSARQAERRLEEANHLLEDGQLTPANSAFLAEKFRQHVDKTNELVEKLEEKGNIQAAAKISAHLKYMLSEHFDDNEDDDNSTTTSTVNTTITASTTTSTGNMYGKLNWGRIKKEIRTQFTSSTVWEEHLKDRISTSTIKDSFKADAAAGVKNAAENRLVEIKKYYESKKGELDADAKTDIEAKIKKAEDVKADADLKLKDGKYVEAFLLYHRSMELAQQTKSLIHRYLAQERRDDRITATSTPRLLDDNNDDDEEDGDEDEDDEEDDDRGQKDEDKDNNGRGNGR</sequence>